<dbReference type="SUPFAM" id="SSF81606">
    <property type="entry name" value="PP2C-like"/>
    <property type="match status" value="1"/>
</dbReference>
<dbReference type="Proteomes" id="UP000222542">
    <property type="component" value="Unassembled WGS sequence"/>
</dbReference>
<proteinExistence type="predicted"/>
<accession>A0A2G2YTP9</accession>
<dbReference type="Pfam" id="PF00481">
    <property type="entry name" value="PP2C"/>
    <property type="match status" value="1"/>
</dbReference>
<evidence type="ECO:0000259" key="1">
    <source>
        <dbReference type="PROSITE" id="PS51746"/>
    </source>
</evidence>
<sequence length="162" mass="18169">MGSSLYPEDAFLIAGEESRLPIDIEDTEKHLEVFQTLKESFLKAYKFMDRELRSYTNIDYFCSGTIVVTLVKQGKNLVIGNIGDSRVMLATRGEDDSLTVVQLIVDLKPDLPVSHELCLAIAIFGIVDYVGYFKDSWLMFGTIDVLDIIMCLDVSIFGIVDV</sequence>
<reference evidence="2 3" key="1">
    <citation type="journal article" date="2014" name="Nat. Genet.">
        <title>Genome sequence of the hot pepper provides insights into the evolution of pungency in Capsicum species.</title>
        <authorList>
            <person name="Kim S."/>
            <person name="Park M."/>
            <person name="Yeom S.I."/>
            <person name="Kim Y.M."/>
            <person name="Lee J.M."/>
            <person name="Lee H.A."/>
            <person name="Seo E."/>
            <person name="Choi J."/>
            <person name="Cheong K."/>
            <person name="Kim K.T."/>
            <person name="Jung K."/>
            <person name="Lee G.W."/>
            <person name="Oh S.K."/>
            <person name="Bae C."/>
            <person name="Kim S.B."/>
            <person name="Lee H.Y."/>
            <person name="Kim S.Y."/>
            <person name="Kim M.S."/>
            <person name="Kang B.C."/>
            <person name="Jo Y.D."/>
            <person name="Yang H.B."/>
            <person name="Jeong H.J."/>
            <person name="Kang W.H."/>
            <person name="Kwon J.K."/>
            <person name="Shin C."/>
            <person name="Lim J.Y."/>
            <person name="Park J.H."/>
            <person name="Huh J.H."/>
            <person name="Kim J.S."/>
            <person name="Kim B.D."/>
            <person name="Cohen O."/>
            <person name="Paran I."/>
            <person name="Suh M.C."/>
            <person name="Lee S.B."/>
            <person name="Kim Y.K."/>
            <person name="Shin Y."/>
            <person name="Noh S.J."/>
            <person name="Park J."/>
            <person name="Seo Y.S."/>
            <person name="Kwon S.Y."/>
            <person name="Kim H.A."/>
            <person name="Park J.M."/>
            <person name="Kim H.J."/>
            <person name="Choi S.B."/>
            <person name="Bosland P.W."/>
            <person name="Reeves G."/>
            <person name="Jo S.H."/>
            <person name="Lee B.W."/>
            <person name="Cho H.T."/>
            <person name="Choi H.S."/>
            <person name="Lee M.S."/>
            <person name="Yu Y."/>
            <person name="Do Choi Y."/>
            <person name="Park B.S."/>
            <person name="van Deynze A."/>
            <person name="Ashrafi H."/>
            <person name="Hill T."/>
            <person name="Kim W.T."/>
            <person name="Pai H.S."/>
            <person name="Ahn H.K."/>
            <person name="Yeam I."/>
            <person name="Giovannoni J.J."/>
            <person name="Rose J.K."/>
            <person name="Sorensen I."/>
            <person name="Lee S.J."/>
            <person name="Kim R.W."/>
            <person name="Choi I.Y."/>
            <person name="Choi B.S."/>
            <person name="Lim J.S."/>
            <person name="Lee Y.H."/>
            <person name="Choi D."/>
        </authorList>
    </citation>
    <scope>NUCLEOTIDE SEQUENCE [LARGE SCALE GENOMIC DNA]</scope>
    <source>
        <strain evidence="3">cv. CM334</strain>
    </source>
</reference>
<dbReference type="STRING" id="4072.A0A2G2YTP9"/>
<dbReference type="PROSITE" id="PS51746">
    <property type="entry name" value="PPM_2"/>
    <property type="match status" value="1"/>
</dbReference>
<keyword evidence="3" id="KW-1185">Reference proteome</keyword>
<organism evidence="2 3">
    <name type="scientific">Capsicum annuum</name>
    <name type="common">Capsicum pepper</name>
    <dbReference type="NCBI Taxonomy" id="4072"/>
    <lineage>
        <taxon>Eukaryota</taxon>
        <taxon>Viridiplantae</taxon>
        <taxon>Streptophyta</taxon>
        <taxon>Embryophyta</taxon>
        <taxon>Tracheophyta</taxon>
        <taxon>Spermatophyta</taxon>
        <taxon>Magnoliopsida</taxon>
        <taxon>eudicotyledons</taxon>
        <taxon>Gunneridae</taxon>
        <taxon>Pentapetalae</taxon>
        <taxon>asterids</taxon>
        <taxon>lamiids</taxon>
        <taxon>Solanales</taxon>
        <taxon>Solanaceae</taxon>
        <taxon>Solanoideae</taxon>
        <taxon>Capsiceae</taxon>
        <taxon>Capsicum</taxon>
    </lineage>
</organism>
<dbReference type="EMBL" id="AYRZ02000009">
    <property type="protein sequence ID" value="PHT73138.1"/>
    <property type="molecule type" value="Genomic_DNA"/>
</dbReference>
<name>A0A2G2YTP9_CAPAN</name>
<dbReference type="AlphaFoldDB" id="A0A2G2YTP9"/>
<reference evidence="2 3" key="2">
    <citation type="journal article" date="2017" name="Genome Biol.">
        <title>New reference genome sequences of hot pepper reveal the massive evolution of plant disease-resistance genes by retroduplication.</title>
        <authorList>
            <person name="Kim S."/>
            <person name="Park J."/>
            <person name="Yeom S.I."/>
            <person name="Kim Y.M."/>
            <person name="Seo E."/>
            <person name="Kim K.T."/>
            <person name="Kim M.S."/>
            <person name="Lee J.M."/>
            <person name="Cheong K."/>
            <person name="Shin H.S."/>
            <person name="Kim S.B."/>
            <person name="Han K."/>
            <person name="Lee J."/>
            <person name="Park M."/>
            <person name="Lee H.A."/>
            <person name="Lee H.Y."/>
            <person name="Lee Y."/>
            <person name="Oh S."/>
            <person name="Lee J.H."/>
            <person name="Choi E."/>
            <person name="Choi E."/>
            <person name="Lee S.E."/>
            <person name="Jeon J."/>
            <person name="Kim H."/>
            <person name="Choi G."/>
            <person name="Song H."/>
            <person name="Lee J."/>
            <person name="Lee S.C."/>
            <person name="Kwon J.K."/>
            <person name="Lee H.Y."/>
            <person name="Koo N."/>
            <person name="Hong Y."/>
            <person name="Kim R.W."/>
            <person name="Kang W.H."/>
            <person name="Huh J.H."/>
            <person name="Kang B.C."/>
            <person name="Yang T.J."/>
            <person name="Lee Y.H."/>
            <person name="Bennetzen J.L."/>
            <person name="Choi D."/>
        </authorList>
    </citation>
    <scope>NUCLEOTIDE SEQUENCE [LARGE SCALE GENOMIC DNA]</scope>
    <source>
        <strain evidence="3">cv. CM334</strain>
    </source>
</reference>
<dbReference type="GO" id="GO:0004722">
    <property type="term" value="F:protein serine/threonine phosphatase activity"/>
    <property type="evidence" value="ECO:0000318"/>
    <property type="project" value="GO_Central"/>
</dbReference>
<evidence type="ECO:0000313" key="3">
    <source>
        <dbReference type="Proteomes" id="UP000222542"/>
    </source>
</evidence>
<dbReference type="InterPro" id="IPR001932">
    <property type="entry name" value="PPM-type_phosphatase-like_dom"/>
</dbReference>
<dbReference type="GO" id="GO:1902531">
    <property type="term" value="P:regulation of intracellular signal transduction"/>
    <property type="evidence" value="ECO:0000318"/>
    <property type="project" value="GO_Central"/>
</dbReference>
<evidence type="ECO:0000313" key="2">
    <source>
        <dbReference type="EMBL" id="PHT73138.1"/>
    </source>
</evidence>
<comment type="caution">
    <text evidence="2">The sequence shown here is derived from an EMBL/GenBank/DDBJ whole genome shotgun (WGS) entry which is preliminary data.</text>
</comment>
<dbReference type="Gramene" id="PHT73138">
    <property type="protein sequence ID" value="PHT73138"/>
    <property type="gene ID" value="T459_23923"/>
</dbReference>
<dbReference type="InterPro" id="IPR015655">
    <property type="entry name" value="PP2C"/>
</dbReference>
<gene>
    <name evidence="2" type="ORF">T459_23923</name>
</gene>
<dbReference type="PANTHER" id="PTHR47992">
    <property type="entry name" value="PROTEIN PHOSPHATASE"/>
    <property type="match status" value="1"/>
</dbReference>
<dbReference type="InterPro" id="IPR036457">
    <property type="entry name" value="PPM-type-like_dom_sf"/>
</dbReference>
<protein>
    <recommendedName>
        <fullName evidence="1">PPM-type phosphatase domain-containing protein</fullName>
    </recommendedName>
</protein>
<dbReference type="Gene3D" id="3.60.40.10">
    <property type="entry name" value="PPM-type phosphatase domain"/>
    <property type="match status" value="1"/>
</dbReference>
<feature type="domain" description="PPM-type phosphatase" evidence="1">
    <location>
        <begin position="1"/>
        <end position="162"/>
    </location>
</feature>